<keyword evidence="11" id="KW-0479">Metal-binding</keyword>
<keyword evidence="9 11" id="KW-0482">Metalloprotease</keyword>
<dbReference type="EMBL" id="SLWY01000001">
    <property type="protein sequence ID" value="TCO83716.1"/>
    <property type="molecule type" value="Genomic_DNA"/>
</dbReference>
<feature type="transmembrane region" description="Helical" evidence="11">
    <location>
        <begin position="99"/>
        <end position="122"/>
    </location>
</feature>
<organism evidence="13 14">
    <name type="scientific">Plasticicumulans lactativorans</name>
    <dbReference type="NCBI Taxonomy" id="1133106"/>
    <lineage>
        <taxon>Bacteria</taxon>
        <taxon>Pseudomonadati</taxon>
        <taxon>Pseudomonadota</taxon>
        <taxon>Gammaproteobacteria</taxon>
        <taxon>Candidatus Competibacteraceae</taxon>
        <taxon>Plasticicumulans</taxon>
    </lineage>
</organism>
<dbReference type="EC" id="3.4.24.-" evidence="11"/>
<dbReference type="Proteomes" id="UP000295765">
    <property type="component" value="Unassembled WGS sequence"/>
</dbReference>
<dbReference type="AlphaFoldDB" id="A0A4R2L835"/>
<feature type="transmembrane region" description="Helical" evidence="11">
    <location>
        <begin position="375"/>
        <end position="397"/>
    </location>
</feature>
<dbReference type="GO" id="GO:0004222">
    <property type="term" value="F:metalloendopeptidase activity"/>
    <property type="evidence" value="ECO:0007669"/>
    <property type="project" value="InterPro"/>
</dbReference>
<name>A0A4R2L835_9GAMM</name>
<evidence type="ECO:0000256" key="1">
    <source>
        <dbReference type="ARBA" id="ARBA00001947"/>
    </source>
</evidence>
<feature type="transmembrane region" description="Helical" evidence="11">
    <location>
        <begin position="431"/>
        <end position="452"/>
    </location>
</feature>
<comment type="subcellular location">
    <subcellularLocation>
        <location evidence="2">Membrane</location>
        <topology evidence="2">Multi-pass membrane protein</topology>
    </subcellularLocation>
</comment>
<keyword evidence="7 11" id="KW-0862">Zinc</keyword>
<evidence type="ECO:0000256" key="3">
    <source>
        <dbReference type="ARBA" id="ARBA00007931"/>
    </source>
</evidence>
<dbReference type="GO" id="GO:0016020">
    <property type="term" value="C:membrane"/>
    <property type="evidence" value="ECO:0007669"/>
    <property type="project" value="UniProtKB-SubCell"/>
</dbReference>
<dbReference type="InterPro" id="IPR036034">
    <property type="entry name" value="PDZ_sf"/>
</dbReference>
<evidence type="ECO:0000256" key="4">
    <source>
        <dbReference type="ARBA" id="ARBA00022670"/>
    </source>
</evidence>
<dbReference type="SUPFAM" id="SSF50156">
    <property type="entry name" value="PDZ domain-like"/>
    <property type="match status" value="2"/>
</dbReference>
<evidence type="ECO:0000313" key="14">
    <source>
        <dbReference type="Proteomes" id="UP000295765"/>
    </source>
</evidence>
<evidence type="ECO:0000313" key="13">
    <source>
        <dbReference type="EMBL" id="TCO83716.1"/>
    </source>
</evidence>
<evidence type="ECO:0000256" key="7">
    <source>
        <dbReference type="ARBA" id="ARBA00022833"/>
    </source>
</evidence>
<comment type="cofactor">
    <cofactor evidence="1 11">
        <name>Zn(2+)</name>
        <dbReference type="ChEBI" id="CHEBI:29105"/>
    </cofactor>
</comment>
<protein>
    <recommendedName>
        <fullName evidence="11">Zinc metalloprotease</fullName>
        <ecNumber evidence="11">3.4.24.-</ecNumber>
    </recommendedName>
</protein>
<dbReference type="OrthoDB" id="9782003at2"/>
<keyword evidence="10 11" id="KW-0472">Membrane</keyword>
<accession>A0A4R2L835</accession>
<evidence type="ECO:0000256" key="2">
    <source>
        <dbReference type="ARBA" id="ARBA00004141"/>
    </source>
</evidence>
<feature type="transmembrane region" description="Helical" evidence="11">
    <location>
        <begin position="6"/>
        <end position="30"/>
    </location>
</feature>
<keyword evidence="14" id="KW-1185">Reference proteome</keyword>
<evidence type="ECO:0000256" key="9">
    <source>
        <dbReference type="ARBA" id="ARBA00023049"/>
    </source>
</evidence>
<dbReference type="PANTHER" id="PTHR42837">
    <property type="entry name" value="REGULATOR OF SIGMA-E PROTEASE RSEP"/>
    <property type="match status" value="1"/>
</dbReference>
<reference evidence="13 14" key="1">
    <citation type="submission" date="2019-03" db="EMBL/GenBank/DDBJ databases">
        <title>Genomic Encyclopedia of Type Strains, Phase IV (KMG-IV): sequencing the most valuable type-strain genomes for metagenomic binning, comparative biology and taxonomic classification.</title>
        <authorList>
            <person name="Goeker M."/>
        </authorList>
    </citation>
    <scope>NUCLEOTIDE SEQUENCE [LARGE SCALE GENOMIC DNA]</scope>
    <source>
        <strain evidence="13 14">DSM 25287</strain>
    </source>
</reference>
<keyword evidence="5 11" id="KW-0812">Transmembrane</keyword>
<dbReference type="Gene3D" id="2.30.42.10">
    <property type="match status" value="2"/>
</dbReference>
<dbReference type="InterPro" id="IPR001478">
    <property type="entry name" value="PDZ"/>
</dbReference>
<evidence type="ECO:0000259" key="12">
    <source>
        <dbReference type="SMART" id="SM00228"/>
    </source>
</evidence>
<keyword evidence="6 11" id="KW-0378">Hydrolase</keyword>
<dbReference type="SMART" id="SM00228">
    <property type="entry name" value="PDZ"/>
    <property type="match status" value="2"/>
</dbReference>
<dbReference type="GO" id="GO:0046872">
    <property type="term" value="F:metal ion binding"/>
    <property type="evidence" value="ECO:0007669"/>
    <property type="project" value="UniProtKB-KW"/>
</dbReference>
<feature type="domain" description="PDZ" evidence="12">
    <location>
        <begin position="118"/>
        <end position="187"/>
    </location>
</feature>
<evidence type="ECO:0000256" key="8">
    <source>
        <dbReference type="ARBA" id="ARBA00022989"/>
    </source>
</evidence>
<dbReference type="GO" id="GO:0006508">
    <property type="term" value="P:proteolysis"/>
    <property type="evidence" value="ECO:0007669"/>
    <property type="project" value="UniProtKB-KW"/>
</dbReference>
<feature type="domain" description="PDZ" evidence="12">
    <location>
        <begin position="211"/>
        <end position="280"/>
    </location>
</feature>
<evidence type="ECO:0000256" key="10">
    <source>
        <dbReference type="ARBA" id="ARBA00023136"/>
    </source>
</evidence>
<dbReference type="CDD" id="cd06163">
    <property type="entry name" value="S2P-M50_PDZ_RseP-like"/>
    <property type="match status" value="2"/>
</dbReference>
<keyword evidence="8 11" id="KW-1133">Transmembrane helix</keyword>
<sequence length="455" mass="48200">MVGDSLFSLLALVVTLGVLITVHEFGHFWVARRCGVKVLRFSVGFGYPLWRRIGADDVEYVIGAIPLGGYVKMLDERESVVPPAEAHRAFNRAGVGRRIAIVAAGPAFNFAFAILAYAILFATGVSSVRPLLGDVVPGSAAASAGFRNGDEILRIAERPVRTLEDALLALVEFADGDSVLPVQVRDADGHVATRRLLAPDLGEAADGQVLSRVGLAPYRPPLLPVIGQLKPGGAAEAAGLRPGDRVIGADDIRFRDWQEWAAYVRARPGQALAVQIERDGVPLTVAVTPATVPGARGPEGQVGAFVRVPPDLAANLRVVVRYEPFDAAIAAVGKTWDMSVFTLRMLGRMLVGRASLENISGPLTIAQMAGQSASIGVSAFLSFLALVSVSLGVLNLLPIPVLDGGHLAYYLFELVKGSPVSEAVQNVGQRLGFAVLLLMMGLAFYNDLARLFGSP</sequence>
<dbReference type="InterPro" id="IPR008915">
    <property type="entry name" value="Peptidase_M50"/>
</dbReference>
<dbReference type="InterPro" id="IPR004387">
    <property type="entry name" value="Pept_M50_Zn"/>
</dbReference>
<keyword evidence="4 13" id="KW-0645">Protease</keyword>
<comment type="caution">
    <text evidence="13">The sequence shown here is derived from an EMBL/GenBank/DDBJ whole genome shotgun (WGS) entry which is preliminary data.</text>
</comment>
<dbReference type="CDD" id="cd23081">
    <property type="entry name" value="cpPDZ_EcRseP-like"/>
    <property type="match status" value="1"/>
</dbReference>
<comment type="similarity">
    <text evidence="3 11">Belongs to the peptidase M50B family.</text>
</comment>
<proteinExistence type="inferred from homology"/>
<evidence type="ECO:0000256" key="5">
    <source>
        <dbReference type="ARBA" id="ARBA00022692"/>
    </source>
</evidence>
<evidence type="ECO:0000256" key="11">
    <source>
        <dbReference type="RuleBase" id="RU362031"/>
    </source>
</evidence>
<dbReference type="InterPro" id="IPR041489">
    <property type="entry name" value="PDZ_6"/>
</dbReference>
<dbReference type="Pfam" id="PF17820">
    <property type="entry name" value="PDZ_6"/>
    <property type="match status" value="2"/>
</dbReference>
<gene>
    <name evidence="13" type="ORF">EV699_101100</name>
</gene>
<dbReference type="PANTHER" id="PTHR42837:SF2">
    <property type="entry name" value="MEMBRANE METALLOPROTEASE ARASP2, CHLOROPLASTIC-RELATED"/>
    <property type="match status" value="1"/>
</dbReference>
<dbReference type="Pfam" id="PF02163">
    <property type="entry name" value="Peptidase_M50"/>
    <property type="match status" value="1"/>
</dbReference>
<evidence type="ECO:0000256" key="6">
    <source>
        <dbReference type="ARBA" id="ARBA00022801"/>
    </source>
</evidence>
<dbReference type="NCBIfam" id="TIGR00054">
    <property type="entry name" value="RIP metalloprotease RseP"/>
    <property type="match status" value="1"/>
</dbReference>